<evidence type="ECO:0000313" key="7">
    <source>
        <dbReference type="EMBL" id="MDU0325646.1"/>
    </source>
</evidence>
<dbReference type="Gene3D" id="3.40.50.300">
    <property type="entry name" value="P-loop containing nucleotide triphosphate hydrolases"/>
    <property type="match status" value="1"/>
</dbReference>
<evidence type="ECO:0000256" key="4">
    <source>
        <dbReference type="ARBA" id="ARBA00022840"/>
    </source>
</evidence>
<dbReference type="InterPro" id="IPR003593">
    <property type="entry name" value="AAA+_ATPase"/>
</dbReference>
<keyword evidence="2" id="KW-0813">Transport</keyword>
<evidence type="ECO:0000259" key="6">
    <source>
        <dbReference type="PROSITE" id="PS50893"/>
    </source>
</evidence>
<evidence type="ECO:0000256" key="5">
    <source>
        <dbReference type="ARBA" id="ARBA00022970"/>
    </source>
</evidence>
<dbReference type="GO" id="GO:0005524">
    <property type="term" value="F:ATP binding"/>
    <property type="evidence" value="ECO:0007669"/>
    <property type="project" value="UniProtKB-KW"/>
</dbReference>
<keyword evidence="3" id="KW-0547">Nucleotide-binding</keyword>
<evidence type="ECO:0000256" key="3">
    <source>
        <dbReference type="ARBA" id="ARBA00022741"/>
    </source>
</evidence>
<evidence type="ECO:0000256" key="2">
    <source>
        <dbReference type="ARBA" id="ARBA00022448"/>
    </source>
</evidence>
<name>A0ABU3RRY3_9MICO</name>
<protein>
    <submittedName>
        <fullName evidence="7">ABC transporter ATP-binding protein</fullName>
    </submittedName>
</protein>
<dbReference type="CDD" id="cd03224">
    <property type="entry name" value="ABC_TM1139_LivF_branched"/>
    <property type="match status" value="1"/>
</dbReference>
<accession>A0ABU3RRY3</accession>
<dbReference type="InterPro" id="IPR017871">
    <property type="entry name" value="ABC_transporter-like_CS"/>
</dbReference>
<sequence length="262" mass="28384">MSQTATDTRTPVLRTDDLVAGYLPGVNILNGCTVDAYQGDLIGIIGPNGAGKSTLLKAIFGQVKIRSGSVLLNGDDITALKADKLVGKGVGMVPQNNNVFPSLSIEENLQMGLFQRPKVFAERFEFVTGLFPELAKRRRQRAGSLSGGERQMVAMGRALMMDPSVLLLDEPSAGLSPVRQDETFLRVAEINRAGVTIIMVEQNARRCLQICHRAYVLDQGKDAYTGGGRELLNDPRVIELYLGTLAADEDAKRDSGKNPHAE</sequence>
<dbReference type="Pfam" id="PF00005">
    <property type="entry name" value="ABC_tran"/>
    <property type="match status" value="1"/>
</dbReference>
<dbReference type="InterPro" id="IPR052156">
    <property type="entry name" value="BCAA_Transport_ATP-bd_LivF"/>
</dbReference>
<dbReference type="EMBL" id="JAWDIU010000001">
    <property type="protein sequence ID" value="MDU0325646.1"/>
    <property type="molecule type" value="Genomic_DNA"/>
</dbReference>
<evidence type="ECO:0000256" key="1">
    <source>
        <dbReference type="ARBA" id="ARBA00005417"/>
    </source>
</evidence>
<evidence type="ECO:0000313" key="8">
    <source>
        <dbReference type="Proteomes" id="UP001256673"/>
    </source>
</evidence>
<keyword evidence="5" id="KW-0029">Amino-acid transport</keyword>
<organism evidence="7 8">
    <name type="scientific">Microbacterium algihabitans</name>
    <dbReference type="NCBI Taxonomy" id="3075992"/>
    <lineage>
        <taxon>Bacteria</taxon>
        <taxon>Bacillati</taxon>
        <taxon>Actinomycetota</taxon>
        <taxon>Actinomycetes</taxon>
        <taxon>Micrococcales</taxon>
        <taxon>Microbacteriaceae</taxon>
        <taxon>Microbacterium</taxon>
    </lineage>
</organism>
<dbReference type="Proteomes" id="UP001256673">
    <property type="component" value="Unassembled WGS sequence"/>
</dbReference>
<feature type="domain" description="ABC transporter" evidence="6">
    <location>
        <begin position="13"/>
        <end position="244"/>
    </location>
</feature>
<comment type="similarity">
    <text evidence="1">Belongs to the ABC transporter superfamily.</text>
</comment>
<keyword evidence="8" id="KW-1185">Reference proteome</keyword>
<dbReference type="InterPro" id="IPR003439">
    <property type="entry name" value="ABC_transporter-like_ATP-bd"/>
</dbReference>
<dbReference type="InterPro" id="IPR027417">
    <property type="entry name" value="P-loop_NTPase"/>
</dbReference>
<keyword evidence="4 7" id="KW-0067">ATP-binding</keyword>
<comment type="caution">
    <text evidence="7">The sequence shown here is derived from an EMBL/GenBank/DDBJ whole genome shotgun (WGS) entry which is preliminary data.</text>
</comment>
<dbReference type="PROSITE" id="PS50893">
    <property type="entry name" value="ABC_TRANSPORTER_2"/>
    <property type="match status" value="1"/>
</dbReference>
<dbReference type="PANTHER" id="PTHR43820:SF4">
    <property type="entry name" value="HIGH-AFFINITY BRANCHED-CHAIN AMINO ACID TRANSPORT ATP-BINDING PROTEIN LIVF"/>
    <property type="match status" value="1"/>
</dbReference>
<dbReference type="RefSeq" id="WP_144829467.1">
    <property type="nucleotide sequence ID" value="NZ_JAWDIU010000001.1"/>
</dbReference>
<dbReference type="PANTHER" id="PTHR43820">
    <property type="entry name" value="HIGH-AFFINITY BRANCHED-CHAIN AMINO ACID TRANSPORT ATP-BINDING PROTEIN LIVF"/>
    <property type="match status" value="1"/>
</dbReference>
<reference evidence="7 8" key="1">
    <citation type="submission" date="2023-09" db="EMBL/GenBank/DDBJ databases">
        <title>Microbacterium fusihabitans sp. nov., Microbacterium phycihabitans sp. nov., and Microbacterium cervinum sp. nov., isolated from dried seaweeds of beach.</title>
        <authorList>
            <person name="Lee S.D."/>
        </authorList>
    </citation>
    <scope>NUCLEOTIDE SEQUENCE [LARGE SCALE GENOMIC DNA]</scope>
    <source>
        <strain evidence="7 8">KSW2-21</strain>
    </source>
</reference>
<dbReference type="SUPFAM" id="SSF52540">
    <property type="entry name" value="P-loop containing nucleoside triphosphate hydrolases"/>
    <property type="match status" value="1"/>
</dbReference>
<proteinExistence type="inferred from homology"/>
<dbReference type="SMART" id="SM00382">
    <property type="entry name" value="AAA"/>
    <property type="match status" value="1"/>
</dbReference>
<gene>
    <name evidence="7" type="ORF">RWH43_02640</name>
</gene>
<dbReference type="PROSITE" id="PS00211">
    <property type="entry name" value="ABC_TRANSPORTER_1"/>
    <property type="match status" value="1"/>
</dbReference>